<evidence type="ECO:0000256" key="1">
    <source>
        <dbReference type="SAM" id="MobiDB-lite"/>
    </source>
</evidence>
<dbReference type="AlphaFoldDB" id="A0A7W6IQS4"/>
<protein>
    <submittedName>
        <fullName evidence="2">Uncharacterized protein</fullName>
    </submittedName>
</protein>
<evidence type="ECO:0000313" key="3">
    <source>
        <dbReference type="Proteomes" id="UP000547011"/>
    </source>
</evidence>
<gene>
    <name evidence="2" type="ORF">GGR20_003249</name>
</gene>
<feature type="region of interest" description="Disordered" evidence="1">
    <location>
        <begin position="49"/>
        <end position="79"/>
    </location>
</feature>
<proteinExistence type="predicted"/>
<evidence type="ECO:0000313" key="2">
    <source>
        <dbReference type="EMBL" id="MBB4053587.1"/>
    </source>
</evidence>
<comment type="caution">
    <text evidence="2">The sequence shown here is derived from an EMBL/GenBank/DDBJ whole genome shotgun (WGS) entry which is preliminary data.</text>
</comment>
<accession>A0A7W6IQS4</accession>
<sequence length="108" mass="12426">MAIAWLHQDFRPTTPIKHHHRREALRNCALSPPGPAWNKEYDLQIQRHAADNRKPQNPAFHDLGARTRPWPGVQPAAANPIKTETMTVRLKSLEDRQMVLQKLAEARL</sequence>
<keyword evidence="3" id="KW-1185">Reference proteome</keyword>
<dbReference type="RefSeq" id="WP_246349680.1">
    <property type="nucleotide sequence ID" value="NZ_JACIEW010000009.1"/>
</dbReference>
<organism evidence="2 3">
    <name type="scientific">Devosia subaequoris</name>
    <dbReference type="NCBI Taxonomy" id="395930"/>
    <lineage>
        <taxon>Bacteria</taxon>
        <taxon>Pseudomonadati</taxon>
        <taxon>Pseudomonadota</taxon>
        <taxon>Alphaproteobacteria</taxon>
        <taxon>Hyphomicrobiales</taxon>
        <taxon>Devosiaceae</taxon>
        <taxon>Devosia</taxon>
    </lineage>
</organism>
<reference evidence="2 3" key="1">
    <citation type="submission" date="2020-08" db="EMBL/GenBank/DDBJ databases">
        <title>Genomic Encyclopedia of Type Strains, Phase IV (KMG-IV): sequencing the most valuable type-strain genomes for metagenomic binning, comparative biology and taxonomic classification.</title>
        <authorList>
            <person name="Goeker M."/>
        </authorList>
    </citation>
    <scope>NUCLEOTIDE SEQUENCE [LARGE SCALE GENOMIC DNA]</scope>
    <source>
        <strain evidence="2 3">DSM 23447</strain>
    </source>
</reference>
<dbReference type="EMBL" id="JACIEW010000009">
    <property type="protein sequence ID" value="MBB4053587.1"/>
    <property type="molecule type" value="Genomic_DNA"/>
</dbReference>
<name>A0A7W6IQS4_9HYPH</name>
<dbReference type="Proteomes" id="UP000547011">
    <property type="component" value="Unassembled WGS sequence"/>
</dbReference>